<evidence type="ECO:0000256" key="2">
    <source>
        <dbReference type="ARBA" id="ARBA00022487"/>
    </source>
</evidence>
<accession>A0A014MH06</accession>
<dbReference type="PANTHER" id="PTHR43798">
    <property type="entry name" value="MONOACYLGLYCEROL LIPASE"/>
    <property type="match status" value="1"/>
</dbReference>
<evidence type="ECO:0000256" key="1">
    <source>
        <dbReference type="ARBA" id="ARBA00006989"/>
    </source>
</evidence>
<feature type="domain" description="AB hydrolase-1" evidence="3">
    <location>
        <begin position="22"/>
        <end position="252"/>
    </location>
</feature>
<comment type="similarity">
    <text evidence="1">Belongs to the lipase/esterase LIP3/BchO family.</text>
</comment>
<keyword evidence="2" id="KW-0378">Hydrolase</keyword>
<reference evidence="4 5" key="1">
    <citation type="submission" date="2014-03" db="EMBL/GenBank/DDBJ databases">
        <title>Genome sequence of Mycoplasma ovipneumoniae strain 14811.</title>
        <authorList>
            <person name="Sirand-Pugnet P."/>
            <person name="Breton M."/>
            <person name="Dordet-Frisoni E."/>
            <person name="Baranowski E."/>
            <person name="Barre A."/>
            <person name="Couture C."/>
            <person name="Dupuy V."/>
            <person name="Gaurivaud P."/>
            <person name="Jacob D."/>
            <person name="Lemaitre C."/>
            <person name="Manso-Silvan L."/>
            <person name="Nikolski M."/>
            <person name="Nouvel L.-X."/>
            <person name="Poumarat F."/>
            <person name="Tardy F."/>
            <person name="Thebault P."/>
            <person name="Theil S."/>
            <person name="Citti C."/>
            <person name="Thiaucourt F."/>
            <person name="Blanchard A."/>
        </authorList>
    </citation>
    <scope>NUCLEOTIDE SEQUENCE [LARGE SCALE GENOMIC DNA]</scope>
    <source>
        <strain evidence="4 5">14811</strain>
    </source>
</reference>
<gene>
    <name evidence="4" type="primary">lip</name>
    <name evidence="4" type="ORF">MOVI_6710</name>
</gene>
<dbReference type="EMBL" id="JFAD01000035">
    <property type="protein sequence ID" value="EXU60850.1"/>
    <property type="molecule type" value="Genomic_DNA"/>
</dbReference>
<dbReference type="STRING" id="1188239.MOVI_6710"/>
<dbReference type="PATRIC" id="fig|1188239.3.peg.1602"/>
<dbReference type="eggNOG" id="COG2267">
    <property type="taxonomic scope" value="Bacteria"/>
</dbReference>
<comment type="caution">
    <text evidence="4">The sequence shown here is derived from an EMBL/GenBank/DDBJ whole genome shotgun (WGS) entry which is preliminary data.</text>
</comment>
<dbReference type="GO" id="GO:0016020">
    <property type="term" value="C:membrane"/>
    <property type="evidence" value="ECO:0007669"/>
    <property type="project" value="TreeGrafter"/>
</dbReference>
<dbReference type="AlphaFoldDB" id="A0A014MH06"/>
<dbReference type="SUPFAM" id="SSF53474">
    <property type="entry name" value="alpha/beta-Hydrolases"/>
    <property type="match status" value="1"/>
</dbReference>
<dbReference type="RefSeq" id="WP_044284488.1">
    <property type="nucleotide sequence ID" value="NZ_JFAD01000035.1"/>
</dbReference>
<organism evidence="4 5">
    <name type="scientific">Mesomycoplasma ovipneumoniae 14811</name>
    <dbReference type="NCBI Taxonomy" id="1188239"/>
    <lineage>
        <taxon>Bacteria</taxon>
        <taxon>Bacillati</taxon>
        <taxon>Mycoplasmatota</taxon>
        <taxon>Mycoplasmoidales</taxon>
        <taxon>Metamycoplasmataceae</taxon>
        <taxon>Mesomycoplasma</taxon>
    </lineage>
</organism>
<dbReference type="Pfam" id="PF00561">
    <property type="entry name" value="Abhydrolase_1"/>
    <property type="match status" value="1"/>
</dbReference>
<proteinExistence type="inferred from homology"/>
<dbReference type="PANTHER" id="PTHR43798:SF33">
    <property type="entry name" value="HYDROLASE, PUTATIVE (AFU_ORTHOLOGUE AFUA_2G14860)-RELATED"/>
    <property type="match status" value="1"/>
</dbReference>
<sequence>MSNSIWPYPFIINQSPHNKINIVFCHGFNSSHKIFGGVIESISKEIGVNFYAYTLPGNNLTPAKDEQLYVDYYADLTVEFIKKLNIKNVVLVGHSMGGGYGALVYKRIPELISKMVFIGPMNKANLPLKDLFYEKFFPKTPEELLEFLPIYEYDKEKYKDPKYLEWAKATFNYEYFNNYYIVTLSKNLLKNNMMDQIEDGIKSIKCPTLLVLGEKDGIVLQQETKSYFESLIPHVQTEIIPKTGHLIYTENPEYFNRIFIDFLKNS</sequence>
<dbReference type="Proteomes" id="UP000020977">
    <property type="component" value="Unassembled WGS sequence"/>
</dbReference>
<name>A0A014MH06_9BACT</name>
<evidence type="ECO:0000313" key="4">
    <source>
        <dbReference type="EMBL" id="EXU60850.1"/>
    </source>
</evidence>
<dbReference type="Gene3D" id="3.40.50.1820">
    <property type="entry name" value="alpha/beta hydrolase"/>
    <property type="match status" value="1"/>
</dbReference>
<dbReference type="InterPro" id="IPR050266">
    <property type="entry name" value="AB_hydrolase_sf"/>
</dbReference>
<evidence type="ECO:0000313" key="5">
    <source>
        <dbReference type="Proteomes" id="UP000020977"/>
    </source>
</evidence>
<dbReference type="InterPro" id="IPR029058">
    <property type="entry name" value="AB_hydrolase_fold"/>
</dbReference>
<protein>
    <submittedName>
        <fullName evidence="4">Triacylglycerol lipase</fullName>
    </submittedName>
</protein>
<evidence type="ECO:0000259" key="3">
    <source>
        <dbReference type="Pfam" id="PF00561"/>
    </source>
</evidence>
<keyword evidence="2" id="KW-0719">Serine esterase</keyword>
<dbReference type="GO" id="GO:0052689">
    <property type="term" value="F:carboxylic ester hydrolase activity"/>
    <property type="evidence" value="ECO:0007669"/>
    <property type="project" value="UniProtKB-KW"/>
</dbReference>
<dbReference type="InterPro" id="IPR000073">
    <property type="entry name" value="AB_hydrolase_1"/>
</dbReference>